<protein>
    <submittedName>
        <fullName evidence="2">Uncharacterized protein</fullName>
    </submittedName>
</protein>
<dbReference type="Proteomes" id="UP000660262">
    <property type="component" value="Unassembled WGS sequence"/>
</dbReference>
<sequence length="210" mass="23147">MSGVHEWWTDVVDRLRVELGERNFEVQVTQADNRVLQERVAELTSGTEQMHEENEELRRRLQAAARRSADAGSPRISEPGSPVTVELSAGSPVRFADPSSPGDDDWADANDTIVVEHSGLAMEANKALQRELDYARGFSLEDLDSRKMMDLEAQAMEALRRISEARMRFQDGAEAVAPAPASSSSPESSSTNQSKQPASHLGWPFGKRSP</sequence>
<feature type="compositionally biased region" description="Low complexity" evidence="1">
    <location>
        <begin position="173"/>
        <end position="190"/>
    </location>
</feature>
<proteinExistence type="predicted"/>
<feature type="region of interest" description="Disordered" evidence="1">
    <location>
        <begin position="170"/>
        <end position="210"/>
    </location>
</feature>
<evidence type="ECO:0000256" key="1">
    <source>
        <dbReference type="SAM" id="MobiDB-lite"/>
    </source>
</evidence>
<dbReference type="AlphaFoldDB" id="A0A830HDM8"/>
<dbReference type="EMBL" id="BNJQ01000009">
    <property type="protein sequence ID" value="GHP05164.1"/>
    <property type="molecule type" value="Genomic_DNA"/>
</dbReference>
<comment type="caution">
    <text evidence="2">The sequence shown here is derived from an EMBL/GenBank/DDBJ whole genome shotgun (WGS) entry which is preliminary data.</text>
</comment>
<keyword evidence="3" id="KW-1185">Reference proteome</keyword>
<name>A0A830HDM8_9CHLO</name>
<feature type="region of interest" description="Disordered" evidence="1">
    <location>
        <begin position="43"/>
        <end position="108"/>
    </location>
</feature>
<evidence type="ECO:0000313" key="3">
    <source>
        <dbReference type="Proteomes" id="UP000660262"/>
    </source>
</evidence>
<accession>A0A830HDM8</accession>
<feature type="compositionally biased region" description="Basic and acidic residues" evidence="1">
    <location>
        <begin position="49"/>
        <end position="59"/>
    </location>
</feature>
<gene>
    <name evidence="2" type="ORF">PPROV_000391600</name>
</gene>
<evidence type="ECO:0000313" key="2">
    <source>
        <dbReference type="EMBL" id="GHP05164.1"/>
    </source>
</evidence>
<reference evidence="2" key="1">
    <citation type="submission" date="2020-10" db="EMBL/GenBank/DDBJ databases">
        <title>Unveiling of a novel bifunctional photoreceptor, Dualchrome1, isolated from a cosmopolitan green alga.</title>
        <authorList>
            <person name="Suzuki S."/>
            <person name="Kawachi M."/>
        </authorList>
    </citation>
    <scope>NUCLEOTIDE SEQUENCE</scope>
    <source>
        <strain evidence="2">NIES 2893</strain>
    </source>
</reference>
<organism evidence="2 3">
    <name type="scientific">Pycnococcus provasolii</name>
    <dbReference type="NCBI Taxonomy" id="41880"/>
    <lineage>
        <taxon>Eukaryota</taxon>
        <taxon>Viridiplantae</taxon>
        <taxon>Chlorophyta</taxon>
        <taxon>Pseudoscourfieldiophyceae</taxon>
        <taxon>Pseudoscourfieldiales</taxon>
        <taxon>Pycnococcaceae</taxon>
        <taxon>Pycnococcus</taxon>
    </lineage>
</organism>